<accession>A0A8J5R847</accession>
<protein>
    <submittedName>
        <fullName evidence="1">Uncharacterized protein</fullName>
    </submittedName>
</protein>
<organism evidence="1 2">
    <name type="scientific">Zizania palustris</name>
    <name type="common">Northern wild rice</name>
    <dbReference type="NCBI Taxonomy" id="103762"/>
    <lineage>
        <taxon>Eukaryota</taxon>
        <taxon>Viridiplantae</taxon>
        <taxon>Streptophyta</taxon>
        <taxon>Embryophyta</taxon>
        <taxon>Tracheophyta</taxon>
        <taxon>Spermatophyta</taxon>
        <taxon>Magnoliopsida</taxon>
        <taxon>Liliopsida</taxon>
        <taxon>Poales</taxon>
        <taxon>Poaceae</taxon>
        <taxon>BOP clade</taxon>
        <taxon>Oryzoideae</taxon>
        <taxon>Oryzeae</taxon>
        <taxon>Zizaniinae</taxon>
        <taxon>Zizania</taxon>
    </lineage>
</organism>
<reference evidence="1" key="1">
    <citation type="journal article" date="2021" name="bioRxiv">
        <title>Whole Genome Assembly and Annotation of Northern Wild Rice, Zizania palustris L., Supports a Whole Genome Duplication in the Zizania Genus.</title>
        <authorList>
            <person name="Haas M."/>
            <person name="Kono T."/>
            <person name="Macchietto M."/>
            <person name="Millas R."/>
            <person name="McGilp L."/>
            <person name="Shao M."/>
            <person name="Duquette J."/>
            <person name="Hirsch C.N."/>
            <person name="Kimball J."/>
        </authorList>
    </citation>
    <scope>NUCLEOTIDE SEQUENCE</scope>
    <source>
        <tissue evidence="1">Fresh leaf tissue</tissue>
    </source>
</reference>
<reference evidence="1" key="2">
    <citation type="submission" date="2021-02" db="EMBL/GenBank/DDBJ databases">
        <authorList>
            <person name="Kimball J.A."/>
            <person name="Haas M.W."/>
            <person name="Macchietto M."/>
            <person name="Kono T."/>
            <person name="Duquette J."/>
            <person name="Shao M."/>
        </authorList>
    </citation>
    <scope>NUCLEOTIDE SEQUENCE</scope>
    <source>
        <tissue evidence="1">Fresh leaf tissue</tissue>
    </source>
</reference>
<sequence length="126" mass="12861">MSIASPIEFVHVVTVSSPTTEPSSPAPLNIASHYVAFDTMIDDPTVASPAPVTDDVIATVIIETTVLKDAVGSGESTIVTDTIAASDGTTEAPSATADASHQASLDEGIMHTLPIDVVEGEAEEPC</sequence>
<proteinExistence type="predicted"/>
<evidence type="ECO:0000313" key="1">
    <source>
        <dbReference type="EMBL" id="KAG8044217.1"/>
    </source>
</evidence>
<keyword evidence="2" id="KW-1185">Reference proteome</keyword>
<gene>
    <name evidence="1" type="ORF">GUJ93_ZPchr0220g2935</name>
</gene>
<name>A0A8J5R847_ZIZPA</name>
<dbReference type="Proteomes" id="UP000729402">
    <property type="component" value="Unassembled WGS sequence"/>
</dbReference>
<dbReference type="EMBL" id="JAAALK010000838">
    <property type="protein sequence ID" value="KAG8044217.1"/>
    <property type="molecule type" value="Genomic_DNA"/>
</dbReference>
<dbReference type="AlphaFoldDB" id="A0A8J5R847"/>
<comment type="caution">
    <text evidence="1">The sequence shown here is derived from an EMBL/GenBank/DDBJ whole genome shotgun (WGS) entry which is preliminary data.</text>
</comment>
<evidence type="ECO:0000313" key="2">
    <source>
        <dbReference type="Proteomes" id="UP000729402"/>
    </source>
</evidence>